<evidence type="ECO:0000313" key="1">
    <source>
        <dbReference type="EMBL" id="KAI5313899.1"/>
    </source>
</evidence>
<sequence length="79" mass="8852">MLYTYWISSIKLVIMSMWTQVIKTIQKKVRQAQIGTVQLHFSCGCGGIQNGQVSVRVRDKGDVTSNEHGWPTTTLRGPS</sequence>
<reference evidence="1 2" key="1">
    <citation type="journal article" date="2022" name="G3 (Bethesda)">
        <title>Whole-genome sequence and methylome profiling of the almond [Prunus dulcis (Mill.) D.A. Webb] cultivar 'Nonpareil'.</title>
        <authorList>
            <person name="D'Amico-Willman K.M."/>
            <person name="Ouma W.Z."/>
            <person name="Meulia T."/>
            <person name="Sideli G.M."/>
            <person name="Gradziel T.M."/>
            <person name="Fresnedo-Ramirez J."/>
        </authorList>
    </citation>
    <scope>NUCLEOTIDE SEQUENCE [LARGE SCALE GENOMIC DNA]</scope>
    <source>
        <strain evidence="1">Clone GOH B32 T37-40</strain>
    </source>
</reference>
<dbReference type="AlphaFoldDB" id="A0AAD4YM53"/>
<evidence type="ECO:0000313" key="2">
    <source>
        <dbReference type="Proteomes" id="UP001054821"/>
    </source>
</evidence>
<organism evidence="1 2">
    <name type="scientific">Prunus dulcis</name>
    <name type="common">Almond</name>
    <name type="synonym">Amygdalus dulcis</name>
    <dbReference type="NCBI Taxonomy" id="3755"/>
    <lineage>
        <taxon>Eukaryota</taxon>
        <taxon>Viridiplantae</taxon>
        <taxon>Streptophyta</taxon>
        <taxon>Embryophyta</taxon>
        <taxon>Tracheophyta</taxon>
        <taxon>Spermatophyta</taxon>
        <taxon>Magnoliopsida</taxon>
        <taxon>eudicotyledons</taxon>
        <taxon>Gunneridae</taxon>
        <taxon>Pentapetalae</taxon>
        <taxon>rosids</taxon>
        <taxon>fabids</taxon>
        <taxon>Rosales</taxon>
        <taxon>Rosaceae</taxon>
        <taxon>Amygdaloideae</taxon>
        <taxon>Amygdaleae</taxon>
        <taxon>Prunus</taxon>
    </lineage>
</organism>
<dbReference type="Proteomes" id="UP001054821">
    <property type="component" value="Chromosome 8"/>
</dbReference>
<accession>A0AAD4YM53</accession>
<gene>
    <name evidence="1" type="ORF">L3X38_043075</name>
</gene>
<keyword evidence="2" id="KW-1185">Reference proteome</keyword>
<name>A0AAD4YM53_PRUDU</name>
<protein>
    <submittedName>
        <fullName evidence="1">Uncharacterized protein</fullName>
    </submittedName>
</protein>
<proteinExistence type="predicted"/>
<dbReference type="EMBL" id="JAJFAZ020000008">
    <property type="protein sequence ID" value="KAI5313899.1"/>
    <property type="molecule type" value="Genomic_DNA"/>
</dbReference>
<comment type="caution">
    <text evidence="1">The sequence shown here is derived from an EMBL/GenBank/DDBJ whole genome shotgun (WGS) entry which is preliminary data.</text>
</comment>